<sequence length="281" mass="32816">MLFRWVTIVLLLGVSTLLSAHEVVIPRTSHFEARDSGYPIDLLIFVLNKANFKHQLRVTNGLYSQARVVESLKRNRLDVYWMGTSKEYEDILHAVPFPIYRGFLGYRIFIIHRDNQTRFNQVQTLNDLQHYIGVQGLGWSDIPILEYSGLKQLQSLYENLFKMINLGRGDYFSRSLQEVYGELKSRKPTLHSLAVEENLLLVYPLAMFFFTSHENVELSSAIERGFTLAYQDGSLLEFFYNHPDIKSAIEQSRLAERRRIDIPNPNLSERTLAIPKEYWHQ</sequence>
<proteinExistence type="predicted"/>
<reference evidence="1" key="1">
    <citation type="journal article" date="2014" name="Int. J. Syst. Evol. Microbiol.">
        <title>Complete genome sequence of Corynebacterium casei LMG S-19264T (=DSM 44701T), isolated from a smear-ripened cheese.</title>
        <authorList>
            <consortium name="US DOE Joint Genome Institute (JGI-PGF)"/>
            <person name="Walter F."/>
            <person name="Albersmeier A."/>
            <person name="Kalinowski J."/>
            <person name="Ruckert C."/>
        </authorList>
    </citation>
    <scope>NUCLEOTIDE SEQUENCE</scope>
    <source>
        <strain evidence="1">NBRC 110071</strain>
    </source>
</reference>
<comment type="caution">
    <text evidence="1">The sequence shown here is derived from an EMBL/GenBank/DDBJ whole genome shotgun (WGS) entry which is preliminary data.</text>
</comment>
<protein>
    <recommendedName>
        <fullName evidence="3">Transporter substrate-binding domain-containing protein</fullName>
    </recommendedName>
</protein>
<dbReference type="AlphaFoldDB" id="A0AA37SEH2"/>
<keyword evidence="2" id="KW-1185">Reference proteome</keyword>
<dbReference type="SUPFAM" id="SSF53850">
    <property type="entry name" value="Periplasmic binding protein-like II"/>
    <property type="match status" value="1"/>
</dbReference>
<gene>
    <name evidence="1" type="ORF">GCM10007876_40880</name>
</gene>
<accession>A0AA37SEH2</accession>
<evidence type="ECO:0000313" key="2">
    <source>
        <dbReference type="Proteomes" id="UP001161389"/>
    </source>
</evidence>
<dbReference type="RefSeq" id="WP_284384101.1">
    <property type="nucleotide sequence ID" value="NZ_BSNM01000027.1"/>
</dbReference>
<dbReference type="EMBL" id="BSNM01000027">
    <property type="protein sequence ID" value="GLQ33608.1"/>
    <property type="molecule type" value="Genomic_DNA"/>
</dbReference>
<evidence type="ECO:0000313" key="1">
    <source>
        <dbReference type="EMBL" id="GLQ33608.1"/>
    </source>
</evidence>
<dbReference type="Proteomes" id="UP001161389">
    <property type="component" value="Unassembled WGS sequence"/>
</dbReference>
<organism evidence="1 2">
    <name type="scientific">Litoribrevibacter albus</name>
    <dbReference type="NCBI Taxonomy" id="1473156"/>
    <lineage>
        <taxon>Bacteria</taxon>
        <taxon>Pseudomonadati</taxon>
        <taxon>Pseudomonadota</taxon>
        <taxon>Gammaproteobacteria</taxon>
        <taxon>Oceanospirillales</taxon>
        <taxon>Oceanospirillaceae</taxon>
        <taxon>Litoribrevibacter</taxon>
    </lineage>
</organism>
<evidence type="ECO:0008006" key="3">
    <source>
        <dbReference type="Google" id="ProtNLM"/>
    </source>
</evidence>
<reference evidence="1" key="2">
    <citation type="submission" date="2023-01" db="EMBL/GenBank/DDBJ databases">
        <title>Draft genome sequence of Litoribrevibacter albus strain NBRC 110071.</title>
        <authorList>
            <person name="Sun Q."/>
            <person name="Mori K."/>
        </authorList>
    </citation>
    <scope>NUCLEOTIDE SEQUENCE</scope>
    <source>
        <strain evidence="1">NBRC 110071</strain>
    </source>
</reference>
<name>A0AA37SEH2_9GAMM</name>